<proteinExistence type="predicted"/>
<keyword evidence="1" id="KW-0472">Membrane</keyword>
<sequence>MARQRGRGQGSEKPSLLPKASLYISVSITLALSGGYVVTSQTPHKLPS</sequence>
<organism evidence="2 3">
    <name type="scientific">Colletotrichum kahawae</name>
    <name type="common">Coffee berry disease fungus</name>
    <dbReference type="NCBI Taxonomy" id="34407"/>
    <lineage>
        <taxon>Eukaryota</taxon>
        <taxon>Fungi</taxon>
        <taxon>Dikarya</taxon>
        <taxon>Ascomycota</taxon>
        <taxon>Pezizomycotina</taxon>
        <taxon>Sordariomycetes</taxon>
        <taxon>Hypocreomycetidae</taxon>
        <taxon>Glomerellales</taxon>
        <taxon>Glomerellaceae</taxon>
        <taxon>Colletotrichum</taxon>
        <taxon>Colletotrichum gloeosporioides species complex</taxon>
    </lineage>
</organism>
<protein>
    <submittedName>
        <fullName evidence="2">Uncharacterized protein</fullName>
    </submittedName>
</protein>
<keyword evidence="3" id="KW-1185">Reference proteome</keyword>
<evidence type="ECO:0000313" key="3">
    <source>
        <dbReference type="Proteomes" id="UP001281614"/>
    </source>
</evidence>
<feature type="transmembrane region" description="Helical" evidence="1">
    <location>
        <begin position="20"/>
        <end position="38"/>
    </location>
</feature>
<gene>
    <name evidence="2" type="ORF">CKAH01_18792</name>
</gene>
<keyword evidence="1" id="KW-0812">Transmembrane</keyword>
<evidence type="ECO:0000256" key="1">
    <source>
        <dbReference type="SAM" id="Phobius"/>
    </source>
</evidence>
<dbReference type="Proteomes" id="UP001281614">
    <property type="component" value="Unassembled WGS sequence"/>
</dbReference>
<reference evidence="2" key="1">
    <citation type="submission" date="2023-02" db="EMBL/GenBank/DDBJ databases">
        <title>Colletotrichum kahawae CIFC_Que2 genome sequencing and assembly.</title>
        <authorList>
            <person name="Baroncelli R."/>
        </authorList>
    </citation>
    <scope>NUCLEOTIDE SEQUENCE</scope>
    <source>
        <strain evidence="2">CIFC_Que2</strain>
    </source>
</reference>
<name>A0AAE0D1P9_COLKA</name>
<keyword evidence="1" id="KW-1133">Transmembrane helix</keyword>
<dbReference type="AlphaFoldDB" id="A0AAE0D1P9"/>
<comment type="caution">
    <text evidence="2">The sequence shown here is derived from an EMBL/GenBank/DDBJ whole genome shotgun (WGS) entry which is preliminary data.</text>
</comment>
<evidence type="ECO:0000313" key="2">
    <source>
        <dbReference type="EMBL" id="KAK2738246.1"/>
    </source>
</evidence>
<accession>A0AAE0D1P9</accession>
<dbReference type="EMBL" id="VYYT01000387">
    <property type="protein sequence ID" value="KAK2738246.1"/>
    <property type="molecule type" value="Genomic_DNA"/>
</dbReference>